<proteinExistence type="predicted"/>
<dbReference type="EMBL" id="CM046394">
    <property type="protein sequence ID" value="KAI8545071.1"/>
    <property type="molecule type" value="Genomic_DNA"/>
</dbReference>
<keyword evidence="2" id="KW-1185">Reference proteome</keyword>
<gene>
    <name evidence="1" type="ORF">RHMOL_Rhmol07G0014100</name>
</gene>
<organism evidence="1 2">
    <name type="scientific">Rhododendron molle</name>
    <name type="common">Chinese azalea</name>
    <name type="synonym">Azalea mollis</name>
    <dbReference type="NCBI Taxonomy" id="49168"/>
    <lineage>
        <taxon>Eukaryota</taxon>
        <taxon>Viridiplantae</taxon>
        <taxon>Streptophyta</taxon>
        <taxon>Embryophyta</taxon>
        <taxon>Tracheophyta</taxon>
        <taxon>Spermatophyta</taxon>
        <taxon>Magnoliopsida</taxon>
        <taxon>eudicotyledons</taxon>
        <taxon>Gunneridae</taxon>
        <taxon>Pentapetalae</taxon>
        <taxon>asterids</taxon>
        <taxon>Ericales</taxon>
        <taxon>Ericaceae</taxon>
        <taxon>Ericoideae</taxon>
        <taxon>Rhodoreae</taxon>
        <taxon>Rhododendron</taxon>
    </lineage>
</organism>
<sequence>MAPDTTHRGSSNHPHPIALLSPIAAATTAAASPPRSPLTPGRSRLKSRRRRTGSYWAPVGRCRAERVRRLSAEDHRLHRRICIYLGKDGPPNGA</sequence>
<comment type="caution">
    <text evidence="1">The sequence shown here is derived from an EMBL/GenBank/DDBJ whole genome shotgun (WGS) entry which is preliminary data.</text>
</comment>
<accession>A0ACC0MWE6</accession>
<name>A0ACC0MWE6_RHOML</name>
<evidence type="ECO:0000313" key="1">
    <source>
        <dbReference type="EMBL" id="KAI8545071.1"/>
    </source>
</evidence>
<dbReference type="Proteomes" id="UP001062846">
    <property type="component" value="Chromosome 7"/>
</dbReference>
<reference evidence="1" key="1">
    <citation type="submission" date="2022-02" db="EMBL/GenBank/DDBJ databases">
        <title>Plant Genome Project.</title>
        <authorList>
            <person name="Zhang R.-G."/>
        </authorList>
    </citation>
    <scope>NUCLEOTIDE SEQUENCE</scope>
    <source>
        <strain evidence="1">AT1</strain>
    </source>
</reference>
<protein>
    <submittedName>
        <fullName evidence="1">Uncharacterized protein</fullName>
    </submittedName>
</protein>
<evidence type="ECO:0000313" key="2">
    <source>
        <dbReference type="Proteomes" id="UP001062846"/>
    </source>
</evidence>